<dbReference type="Pfam" id="PF12838">
    <property type="entry name" value="Fer4_7"/>
    <property type="match status" value="1"/>
</dbReference>
<dbReference type="PANTHER" id="PTHR43034">
    <property type="entry name" value="ION-TRANSLOCATING OXIDOREDUCTASE COMPLEX SUBUNIT C"/>
    <property type="match status" value="1"/>
</dbReference>
<keyword evidence="12" id="KW-1185">Reference proteome</keyword>
<keyword evidence="8" id="KW-0472">Membrane</keyword>
<dbReference type="Gene3D" id="3.40.50.11540">
    <property type="entry name" value="NADH-ubiquinone oxidoreductase 51kDa subunit"/>
    <property type="match status" value="1"/>
</dbReference>
<dbReference type="PANTHER" id="PTHR43034:SF2">
    <property type="entry name" value="ION-TRANSLOCATING OXIDOREDUCTASE COMPLEX SUBUNIT C"/>
    <property type="match status" value="1"/>
</dbReference>
<dbReference type="GO" id="GO:0046872">
    <property type="term" value="F:metal ion binding"/>
    <property type="evidence" value="ECO:0007669"/>
    <property type="project" value="UniProtKB-KW"/>
</dbReference>
<organism evidence="11 12">
    <name type="scientific">Parathalassolituus penaei</name>
    <dbReference type="NCBI Taxonomy" id="2997323"/>
    <lineage>
        <taxon>Bacteria</taxon>
        <taxon>Pseudomonadati</taxon>
        <taxon>Pseudomonadota</taxon>
        <taxon>Gammaproteobacteria</taxon>
        <taxon>Oceanospirillales</taxon>
        <taxon>Oceanospirillaceae</taxon>
        <taxon>Parathalassolituus</taxon>
    </lineage>
</organism>
<keyword evidence="8" id="KW-1003">Cell membrane</keyword>
<comment type="similarity">
    <text evidence="8">Belongs to the 4Fe4S bacterial-type ferredoxin family. RnfC subfamily.</text>
</comment>
<feature type="binding site" evidence="8">
    <location>
        <position position="385"/>
    </location>
    <ligand>
        <name>[4Fe-4S] cluster</name>
        <dbReference type="ChEBI" id="CHEBI:49883"/>
        <label>2</label>
    </ligand>
</feature>
<feature type="binding site" evidence="8">
    <location>
        <position position="378"/>
    </location>
    <ligand>
        <name>[4Fe-4S] cluster</name>
        <dbReference type="ChEBI" id="CHEBI:49883"/>
        <label>1</label>
    </ligand>
</feature>
<evidence type="ECO:0000256" key="5">
    <source>
        <dbReference type="ARBA" id="ARBA00022982"/>
    </source>
</evidence>
<dbReference type="HAMAP" id="MF_00461">
    <property type="entry name" value="RsxC_RnfC"/>
    <property type="match status" value="1"/>
</dbReference>
<proteinExistence type="inferred from homology"/>
<dbReference type="InterPro" id="IPR010208">
    <property type="entry name" value="Ion_transpt_RnfC/RsxC"/>
</dbReference>
<dbReference type="InterPro" id="IPR026902">
    <property type="entry name" value="RnfC_N"/>
</dbReference>
<evidence type="ECO:0000256" key="1">
    <source>
        <dbReference type="ARBA" id="ARBA00022448"/>
    </source>
</evidence>
<keyword evidence="8" id="KW-0997">Cell inner membrane</keyword>
<evidence type="ECO:0000313" key="12">
    <source>
        <dbReference type="Proteomes" id="UP001150830"/>
    </source>
</evidence>
<dbReference type="Pfam" id="PF13375">
    <property type="entry name" value="RnfC_N"/>
    <property type="match status" value="1"/>
</dbReference>
<dbReference type="InterPro" id="IPR037225">
    <property type="entry name" value="Nuo51_FMN-bd_sf"/>
</dbReference>
<comment type="function">
    <text evidence="8">Part of a membrane-bound complex that couples electron transfer with translocation of ions across the membrane.</text>
</comment>
<protein>
    <recommendedName>
        <fullName evidence="8">Ion-translocating oxidoreductase complex subunit C</fullName>
        <ecNumber evidence="8">7.-.-.-</ecNumber>
    </recommendedName>
    <alternativeName>
        <fullName evidence="8">Rnf electron transport complex subunit C</fullName>
    </alternativeName>
</protein>
<keyword evidence="3 8" id="KW-0479">Metal-binding</keyword>
<comment type="cofactor">
    <cofactor evidence="8">
        <name>[4Fe-4S] cluster</name>
        <dbReference type="ChEBI" id="CHEBI:49883"/>
    </cofactor>
    <text evidence="8">Binds 2 [4Fe-4S] clusters per subunit.</text>
</comment>
<evidence type="ECO:0000256" key="3">
    <source>
        <dbReference type="ARBA" id="ARBA00022723"/>
    </source>
</evidence>
<dbReference type="GO" id="GO:0005886">
    <property type="term" value="C:plasma membrane"/>
    <property type="evidence" value="ECO:0007669"/>
    <property type="project" value="UniProtKB-SubCell"/>
</dbReference>
<dbReference type="InterPro" id="IPR011538">
    <property type="entry name" value="Nuo51_FMN-bd"/>
</dbReference>
<sequence>MFAPRLFGSGKIRGGVHPDGRKDATSDRPILTNLPLPSRLYVPLNQHSGDDALPLVRPGDRVLKGQLIGKASGRVSASIHAPTSGTVLAIEAVTMPHPSGLPAMAVIIEPDGDDRWIEIPTPPDPFSLDPDVLASKVEEAGVVGMGGAIFPAAIKLRQGRRFEIQTLIINGSECEPFLTTDDRLMQERADEIVEGTRLIRKIIEAYRAVIAIEDNKPAAIAAIQAAANKVGAIEVMVVPAHYPMGSAKQLIQAVTGLEVPAGKRSNDIGVLVHNVATAWAIQQALVYGKPLLSRVTTVAGACVAQPQNVEVLFGTPIEHVFKVCGGLTGVPARLLMGGPMMGQILPSLDVPIIKGSSGVLALSKAEVNAHTSSPCIRCARCVDACPMGLVPLEMARNSRADKLDAAQEFGLRDCILCGSCAYVCPSHIPLVQYFEYAKGELADRRSSQQKQEYTKGLIDARKERLEQERLAKEAAKAAKEAAKAAKDAARAAAKAEKEAAQAKTQHPESTTTSPADNCVREEQP</sequence>
<dbReference type="Proteomes" id="UP001150830">
    <property type="component" value="Unassembled WGS sequence"/>
</dbReference>
<feature type="binding site" evidence="8">
    <location>
        <position position="424"/>
    </location>
    <ligand>
        <name>[4Fe-4S] cluster</name>
        <dbReference type="ChEBI" id="CHEBI:49883"/>
        <label>1</label>
    </ligand>
</feature>
<feature type="region of interest" description="Disordered" evidence="9">
    <location>
        <begin position="1"/>
        <end position="29"/>
    </location>
</feature>
<dbReference type="SUPFAM" id="SSF142019">
    <property type="entry name" value="Nqo1 FMN-binding domain-like"/>
    <property type="match status" value="1"/>
</dbReference>
<dbReference type="PROSITE" id="PS51379">
    <property type="entry name" value="4FE4S_FER_2"/>
    <property type="match status" value="2"/>
</dbReference>
<feature type="domain" description="4Fe-4S ferredoxin-type" evidence="10">
    <location>
        <begin position="405"/>
        <end position="434"/>
    </location>
</feature>
<dbReference type="InterPro" id="IPR017896">
    <property type="entry name" value="4Fe4S_Fe-S-bd"/>
</dbReference>
<dbReference type="GO" id="GO:0022900">
    <property type="term" value="P:electron transport chain"/>
    <property type="evidence" value="ECO:0007669"/>
    <property type="project" value="UniProtKB-UniRule"/>
</dbReference>
<accession>A0A9X3IRK4</accession>
<feature type="binding site" evidence="8">
    <location>
        <position position="414"/>
    </location>
    <ligand>
        <name>[4Fe-4S] cluster</name>
        <dbReference type="ChEBI" id="CHEBI:49883"/>
        <label>2</label>
    </ligand>
</feature>
<evidence type="ECO:0000256" key="7">
    <source>
        <dbReference type="ARBA" id="ARBA00023014"/>
    </source>
</evidence>
<evidence type="ECO:0000259" key="10">
    <source>
        <dbReference type="PROSITE" id="PS51379"/>
    </source>
</evidence>
<evidence type="ECO:0000256" key="2">
    <source>
        <dbReference type="ARBA" id="ARBA00022485"/>
    </source>
</evidence>
<feature type="binding site" evidence="8">
    <location>
        <position position="420"/>
    </location>
    <ligand>
        <name>[4Fe-4S] cluster</name>
        <dbReference type="ChEBI" id="CHEBI:49883"/>
        <label>2</label>
    </ligand>
</feature>
<feature type="binding site" evidence="8">
    <location>
        <position position="417"/>
    </location>
    <ligand>
        <name>[4Fe-4S] cluster</name>
        <dbReference type="ChEBI" id="CHEBI:49883"/>
        <label>2</label>
    </ligand>
</feature>
<comment type="caution">
    <text evidence="11">The sequence shown here is derived from an EMBL/GenBank/DDBJ whole genome shotgun (WGS) entry which is preliminary data.</text>
</comment>
<dbReference type="NCBIfam" id="TIGR01945">
    <property type="entry name" value="rnfC"/>
    <property type="match status" value="1"/>
</dbReference>
<evidence type="ECO:0000256" key="8">
    <source>
        <dbReference type="HAMAP-Rule" id="MF_00461"/>
    </source>
</evidence>
<keyword evidence="7 8" id="KW-0411">Iron-sulfur</keyword>
<keyword evidence="6 8" id="KW-0408">Iron</keyword>
<keyword evidence="4 8" id="KW-0677">Repeat</keyword>
<comment type="subcellular location">
    <subcellularLocation>
        <location evidence="8">Cell inner membrane</location>
        <topology evidence="8">Peripheral membrane protein</topology>
    </subcellularLocation>
</comment>
<dbReference type="AlphaFoldDB" id="A0A9X3IRK4"/>
<feature type="binding site" evidence="8">
    <location>
        <position position="375"/>
    </location>
    <ligand>
        <name>[4Fe-4S] cluster</name>
        <dbReference type="ChEBI" id="CHEBI:49883"/>
        <label>1</label>
    </ligand>
</feature>
<keyword evidence="2 8" id="KW-0004">4Fe-4S</keyword>
<feature type="compositionally biased region" description="Basic and acidic residues" evidence="9">
    <location>
        <begin position="471"/>
        <end position="500"/>
    </location>
</feature>
<evidence type="ECO:0000313" key="11">
    <source>
        <dbReference type="EMBL" id="MCY0965317.1"/>
    </source>
</evidence>
<dbReference type="NCBIfam" id="NF003454">
    <property type="entry name" value="PRK05035.1"/>
    <property type="match status" value="1"/>
</dbReference>
<dbReference type="EC" id="7.-.-.-" evidence="8"/>
<dbReference type="Pfam" id="PF01512">
    <property type="entry name" value="Complex1_51K"/>
    <property type="match status" value="1"/>
</dbReference>
<feature type="domain" description="4Fe-4S ferredoxin-type" evidence="10">
    <location>
        <begin position="363"/>
        <end position="395"/>
    </location>
</feature>
<dbReference type="InterPro" id="IPR019554">
    <property type="entry name" value="Soluble_ligand-bd"/>
</dbReference>
<feature type="region of interest" description="Disordered" evidence="9">
    <location>
        <begin position="471"/>
        <end position="524"/>
    </location>
</feature>
<feature type="binding site" evidence="8">
    <location>
        <position position="381"/>
    </location>
    <ligand>
        <name>[4Fe-4S] cluster</name>
        <dbReference type="ChEBI" id="CHEBI:49883"/>
        <label>1</label>
    </ligand>
</feature>
<feature type="compositionally biased region" description="Basic and acidic residues" evidence="9">
    <location>
        <begin position="16"/>
        <end position="26"/>
    </location>
</feature>
<reference evidence="11" key="1">
    <citation type="submission" date="2022-11" db="EMBL/GenBank/DDBJ databases">
        <title>Parathalassolutuus dongxingensis gen. nov., sp. nov., a novel member of family Oceanospirillaceae isolated from a coastal shrimp pond in Guangxi, China.</title>
        <authorList>
            <person name="Chen H."/>
        </authorList>
    </citation>
    <scope>NUCLEOTIDE SEQUENCE</scope>
    <source>
        <strain evidence="11">G-43</strain>
    </source>
</reference>
<dbReference type="EMBL" id="JAPNOA010000025">
    <property type="protein sequence ID" value="MCY0965317.1"/>
    <property type="molecule type" value="Genomic_DNA"/>
</dbReference>
<name>A0A9X3IRK4_9GAMM</name>
<evidence type="ECO:0000256" key="4">
    <source>
        <dbReference type="ARBA" id="ARBA00022737"/>
    </source>
</evidence>
<dbReference type="InterPro" id="IPR017900">
    <property type="entry name" value="4Fe4S_Fe_S_CS"/>
</dbReference>
<dbReference type="RefSeq" id="WP_283173528.1">
    <property type="nucleotide sequence ID" value="NZ_JAPNOA010000025.1"/>
</dbReference>
<evidence type="ECO:0000256" key="6">
    <source>
        <dbReference type="ARBA" id="ARBA00023004"/>
    </source>
</evidence>
<keyword evidence="1 8" id="KW-0813">Transport</keyword>
<gene>
    <name evidence="11" type="primary">rsxC</name>
    <name evidence="8" type="synonym">rnfC</name>
    <name evidence="11" type="ORF">OUO13_08975</name>
</gene>
<keyword evidence="8" id="KW-1278">Translocase</keyword>
<comment type="subunit">
    <text evidence="8">The complex is composed of six subunits: RnfA, RnfB, RnfC, RnfD, RnfE and RnfG.</text>
</comment>
<dbReference type="Pfam" id="PF10531">
    <property type="entry name" value="SLBB"/>
    <property type="match status" value="1"/>
</dbReference>
<dbReference type="Gene3D" id="3.30.70.3270">
    <property type="match status" value="1"/>
</dbReference>
<dbReference type="GO" id="GO:0009055">
    <property type="term" value="F:electron transfer activity"/>
    <property type="evidence" value="ECO:0007669"/>
    <property type="project" value="InterPro"/>
</dbReference>
<dbReference type="GO" id="GO:0051539">
    <property type="term" value="F:4 iron, 4 sulfur cluster binding"/>
    <property type="evidence" value="ECO:0007669"/>
    <property type="project" value="UniProtKB-KW"/>
</dbReference>
<keyword evidence="5 8" id="KW-0249">Electron transport</keyword>
<dbReference type="SUPFAM" id="SSF46548">
    <property type="entry name" value="alpha-helical ferredoxin"/>
    <property type="match status" value="1"/>
</dbReference>
<dbReference type="PROSITE" id="PS00198">
    <property type="entry name" value="4FE4S_FER_1"/>
    <property type="match status" value="1"/>
</dbReference>
<evidence type="ECO:0000256" key="9">
    <source>
        <dbReference type="SAM" id="MobiDB-lite"/>
    </source>
</evidence>